<evidence type="ECO:0000256" key="1">
    <source>
        <dbReference type="ARBA" id="ARBA00004236"/>
    </source>
</evidence>
<keyword evidence="7" id="KW-1015">Disulfide bond</keyword>
<evidence type="ECO:0000256" key="9">
    <source>
        <dbReference type="ARBA" id="ARBA00023288"/>
    </source>
</evidence>
<dbReference type="GO" id="GO:0007420">
    <property type="term" value="P:brain development"/>
    <property type="evidence" value="ECO:0007669"/>
    <property type="project" value="TreeGrafter"/>
</dbReference>
<dbReference type="AlphaFoldDB" id="A0A3P9BMK2"/>
<evidence type="ECO:0000256" key="7">
    <source>
        <dbReference type="ARBA" id="ARBA00023157"/>
    </source>
</evidence>
<dbReference type="Proteomes" id="UP000265160">
    <property type="component" value="LG5"/>
</dbReference>
<evidence type="ECO:0000256" key="6">
    <source>
        <dbReference type="ARBA" id="ARBA00023136"/>
    </source>
</evidence>
<dbReference type="Gene3D" id="2.60.40.10">
    <property type="entry name" value="Immunoglobulins"/>
    <property type="match status" value="2"/>
</dbReference>
<dbReference type="Pfam" id="PF00041">
    <property type="entry name" value="fn3"/>
    <property type="match status" value="2"/>
</dbReference>
<reference evidence="11" key="2">
    <citation type="submission" date="2025-08" db="UniProtKB">
        <authorList>
            <consortium name="Ensembl"/>
        </authorList>
    </citation>
    <scope>IDENTIFICATION</scope>
</reference>
<keyword evidence="3" id="KW-0732">Signal</keyword>
<dbReference type="GO" id="GO:0030424">
    <property type="term" value="C:axon"/>
    <property type="evidence" value="ECO:0007669"/>
    <property type="project" value="TreeGrafter"/>
</dbReference>
<evidence type="ECO:0000313" key="11">
    <source>
        <dbReference type="Ensembl" id="ENSMZEP00005011165.1"/>
    </source>
</evidence>
<evidence type="ECO:0000256" key="3">
    <source>
        <dbReference type="ARBA" id="ARBA00022729"/>
    </source>
</evidence>
<keyword evidence="12" id="KW-1185">Reference proteome</keyword>
<organism evidence="11 12">
    <name type="scientific">Maylandia zebra</name>
    <name type="common">zebra mbuna</name>
    <dbReference type="NCBI Taxonomy" id="106582"/>
    <lineage>
        <taxon>Eukaryota</taxon>
        <taxon>Metazoa</taxon>
        <taxon>Chordata</taxon>
        <taxon>Craniata</taxon>
        <taxon>Vertebrata</taxon>
        <taxon>Euteleostomi</taxon>
        <taxon>Actinopterygii</taxon>
        <taxon>Neopterygii</taxon>
        <taxon>Teleostei</taxon>
        <taxon>Neoteleostei</taxon>
        <taxon>Acanthomorphata</taxon>
        <taxon>Ovalentaria</taxon>
        <taxon>Cichlomorphae</taxon>
        <taxon>Cichliformes</taxon>
        <taxon>Cichlidae</taxon>
        <taxon>African cichlids</taxon>
        <taxon>Pseudocrenilabrinae</taxon>
        <taxon>Haplochromini</taxon>
        <taxon>Maylandia</taxon>
        <taxon>Maylandia zebra complex</taxon>
    </lineage>
</organism>
<comment type="subcellular location">
    <subcellularLocation>
        <location evidence="1">Cell membrane</location>
    </subcellularLocation>
</comment>
<dbReference type="GO" id="GO:0098632">
    <property type="term" value="F:cell-cell adhesion mediator activity"/>
    <property type="evidence" value="ECO:0007669"/>
    <property type="project" value="TreeGrafter"/>
</dbReference>
<evidence type="ECO:0000256" key="8">
    <source>
        <dbReference type="ARBA" id="ARBA00023180"/>
    </source>
</evidence>
<dbReference type="PANTHER" id="PTHR44170">
    <property type="entry name" value="PROTEIN SIDEKICK"/>
    <property type="match status" value="1"/>
</dbReference>
<dbReference type="Ensembl" id="ENSMZET00005011552.1">
    <property type="protein sequence ID" value="ENSMZEP00005011165.1"/>
    <property type="gene ID" value="ENSMZEG00005008380.1"/>
</dbReference>
<evidence type="ECO:0000256" key="5">
    <source>
        <dbReference type="ARBA" id="ARBA00022889"/>
    </source>
</evidence>
<keyword evidence="9" id="KW-0449">Lipoprotein</keyword>
<evidence type="ECO:0000259" key="10">
    <source>
        <dbReference type="PROSITE" id="PS50853"/>
    </source>
</evidence>
<dbReference type="GO" id="GO:0007411">
    <property type="term" value="P:axon guidance"/>
    <property type="evidence" value="ECO:0007669"/>
    <property type="project" value="TreeGrafter"/>
</dbReference>
<dbReference type="InterPro" id="IPR036116">
    <property type="entry name" value="FN3_sf"/>
</dbReference>
<name>A0A3P9BMK2_9CICH</name>
<dbReference type="InterPro" id="IPR003961">
    <property type="entry name" value="FN3_dom"/>
</dbReference>
<evidence type="ECO:0000313" key="12">
    <source>
        <dbReference type="Proteomes" id="UP000265160"/>
    </source>
</evidence>
<evidence type="ECO:0000256" key="2">
    <source>
        <dbReference type="ARBA" id="ARBA00022475"/>
    </source>
</evidence>
<proteinExistence type="predicted"/>
<feature type="domain" description="Fibronectin type-III" evidence="10">
    <location>
        <begin position="133"/>
        <end position="228"/>
    </location>
</feature>
<dbReference type="GO" id="GO:0005886">
    <property type="term" value="C:plasma membrane"/>
    <property type="evidence" value="ECO:0007669"/>
    <property type="project" value="UniProtKB-SubCell"/>
</dbReference>
<dbReference type="FunFam" id="2.60.40.10:FF:000028">
    <property type="entry name" value="Neuronal cell adhesion molecule"/>
    <property type="match status" value="1"/>
</dbReference>
<reference evidence="11 12" key="1">
    <citation type="journal article" date="2014" name="Nature">
        <title>The genomic substrate for adaptive radiation in African cichlid fish.</title>
        <authorList>
            <person name="Brawand D."/>
            <person name="Wagner C.E."/>
            <person name="Li Y.I."/>
            <person name="Malinsky M."/>
            <person name="Keller I."/>
            <person name="Fan S."/>
            <person name="Simakov O."/>
            <person name="Ng A.Y."/>
            <person name="Lim Z.W."/>
            <person name="Bezault E."/>
            <person name="Turner-Maier J."/>
            <person name="Johnson J."/>
            <person name="Alcazar R."/>
            <person name="Noh H.J."/>
            <person name="Russell P."/>
            <person name="Aken B."/>
            <person name="Alfoldi J."/>
            <person name="Amemiya C."/>
            <person name="Azzouzi N."/>
            <person name="Baroiller J.F."/>
            <person name="Barloy-Hubler F."/>
            <person name="Berlin A."/>
            <person name="Bloomquist R."/>
            <person name="Carleton K.L."/>
            <person name="Conte M.A."/>
            <person name="D'Cotta H."/>
            <person name="Eshel O."/>
            <person name="Gaffney L."/>
            <person name="Galibert F."/>
            <person name="Gante H.F."/>
            <person name="Gnerre S."/>
            <person name="Greuter L."/>
            <person name="Guyon R."/>
            <person name="Haddad N.S."/>
            <person name="Haerty W."/>
            <person name="Harris R.M."/>
            <person name="Hofmann H.A."/>
            <person name="Hourlier T."/>
            <person name="Hulata G."/>
            <person name="Jaffe D.B."/>
            <person name="Lara M."/>
            <person name="Lee A.P."/>
            <person name="MacCallum I."/>
            <person name="Mwaiko S."/>
            <person name="Nikaido M."/>
            <person name="Nishihara H."/>
            <person name="Ozouf-Costaz C."/>
            <person name="Penman D.J."/>
            <person name="Przybylski D."/>
            <person name="Rakotomanga M."/>
            <person name="Renn S.C.P."/>
            <person name="Ribeiro F.J."/>
            <person name="Ron M."/>
            <person name="Salzburger W."/>
            <person name="Sanchez-Pulido L."/>
            <person name="Santos M.E."/>
            <person name="Searle S."/>
            <person name="Sharpe T."/>
            <person name="Swofford R."/>
            <person name="Tan F.J."/>
            <person name="Williams L."/>
            <person name="Young S."/>
            <person name="Yin S."/>
            <person name="Okada N."/>
            <person name="Kocher T.D."/>
            <person name="Miska E.A."/>
            <person name="Lander E.S."/>
            <person name="Venkatesh B."/>
            <person name="Fernald R.D."/>
            <person name="Meyer A."/>
            <person name="Ponting C.P."/>
            <person name="Streelman J.T."/>
            <person name="Lindblad-Toh K."/>
            <person name="Seehausen O."/>
            <person name="Di Palma F."/>
        </authorList>
    </citation>
    <scope>NUCLEOTIDE SEQUENCE</scope>
</reference>
<keyword evidence="4" id="KW-0677">Repeat</keyword>
<keyword evidence="5" id="KW-0130">Cell adhesion</keyword>
<dbReference type="SUPFAM" id="SSF49265">
    <property type="entry name" value="Fibronectin type III"/>
    <property type="match status" value="1"/>
</dbReference>
<dbReference type="PROSITE" id="PS50853">
    <property type="entry name" value="FN3"/>
    <property type="match status" value="2"/>
</dbReference>
<feature type="domain" description="Fibronectin type-III" evidence="10">
    <location>
        <begin position="42"/>
        <end position="132"/>
    </location>
</feature>
<dbReference type="GeneTree" id="ENSGT00940000167414"/>
<dbReference type="FunFam" id="2.60.40.10:FF:000054">
    <property type="entry name" value="Contactin 1"/>
    <property type="match status" value="1"/>
</dbReference>
<keyword evidence="8" id="KW-0325">Glycoprotein</keyword>
<protein>
    <recommendedName>
        <fullName evidence="10">Fibronectin type-III domain-containing protein</fullName>
    </recommendedName>
</protein>
<dbReference type="SMART" id="SM00060">
    <property type="entry name" value="FN3"/>
    <property type="match status" value="2"/>
</dbReference>
<accession>A0A3P9BMK2</accession>
<keyword evidence="6" id="KW-0472">Membrane</keyword>
<dbReference type="STRING" id="106582.ENSMZEP00005011165"/>
<keyword evidence="2" id="KW-1003">Cell membrane</keyword>
<dbReference type="InterPro" id="IPR013783">
    <property type="entry name" value="Ig-like_fold"/>
</dbReference>
<sequence length="260" mass="28605">RNDSIAPLSLFEVTVGVYNNMGEGPFSRVLRVFSAEEEPSEAPSRAWARAVSASEIEVFWEPVPPRSNSEKIVAYEVGKQRKSEADRVRVINCTALLSGLKGSTLYLISVRAQNSAGLGPCSTPFNITTKKPPPSHPPGSIEWKLTNSKIFLNWEHVKAMENESEVTGYKVVYRQNWHERTTVLETNKTSLELQIPSGEDYLIEIKALTEGGDGTSSGPIRIPKMSSKFHTLHSMQMIGAGIRQRSSGMGAPCVTNPLCD</sequence>
<evidence type="ECO:0000256" key="4">
    <source>
        <dbReference type="ARBA" id="ARBA00022737"/>
    </source>
</evidence>
<reference evidence="11" key="3">
    <citation type="submission" date="2025-09" db="UniProtKB">
        <authorList>
            <consortium name="Ensembl"/>
        </authorList>
    </citation>
    <scope>IDENTIFICATION</scope>
</reference>
<dbReference type="CDD" id="cd00063">
    <property type="entry name" value="FN3"/>
    <property type="match status" value="2"/>
</dbReference>
<dbReference type="PANTHER" id="PTHR44170:SF18">
    <property type="entry name" value="CONTACTIN 3B-RELATED"/>
    <property type="match status" value="1"/>
</dbReference>